<organism evidence="10 13">
    <name type="scientific">Adineta ricciae</name>
    <name type="common">Rotifer</name>
    <dbReference type="NCBI Taxonomy" id="249248"/>
    <lineage>
        <taxon>Eukaryota</taxon>
        <taxon>Metazoa</taxon>
        <taxon>Spiralia</taxon>
        <taxon>Gnathifera</taxon>
        <taxon>Rotifera</taxon>
        <taxon>Eurotatoria</taxon>
        <taxon>Bdelloidea</taxon>
        <taxon>Adinetida</taxon>
        <taxon>Adinetidae</taxon>
        <taxon>Adineta</taxon>
    </lineage>
</organism>
<evidence type="ECO:0000256" key="8">
    <source>
        <dbReference type="SAM" id="Phobius"/>
    </source>
</evidence>
<dbReference type="Proteomes" id="UP000663852">
    <property type="component" value="Unassembled WGS sequence"/>
</dbReference>
<dbReference type="GO" id="GO:0005886">
    <property type="term" value="C:plasma membrane"/>
    <property type="evidence" value="ECO:0007669"/>
    <property type="project" value="TreeGrafter"/>
</dbReference>
<feature type="transmembrane region" description="Helical" evidence="8">
    <location>
        <begin position="282"/>
        <end position="305"/>
    </location>
</feature>
<proteinExistence type="predicted"/>
<evidence type="ECO:0000256" key="7">
    <source>
        <dbReference type="ARBA" id="ARBA00023224"/>
    </source>
</evidence>
<feature type="transmembrane region" description="Helical" evidence="8">
    <location>
        <begin position="20"/>
        <end position="41"/>
    </location>
</feature>
<dbReference type="InterPro" id="IPR000276">
    <property type="entry name" value="GPCR_Rhodpsn"/>
</dbReference>
<dbReference type="PANTHER" id="PTHR24243">
    <property type="entry name" value="G-PROTEIN COUPLED RECEPTOR"/>
    <property type="match status" value="1"/>
</dbReference>
<keyword evidence="12" id="KW-1185">Reference proteome</keyword>
<comment type="caution">
    <text evidence="10">The sequence shown here is derived from an EMBL/GenBank/DDBJ whole genome shotgun (WGS) entry which is preliminary data.</text>
</comment>
<evidence type="ECO:0000256" key="6">
    <source>
        <dbReference type="ARBA" id="ARBA00023170"/>
    </source>
</evidence>
<feature type="transmembrane region" description="Helical" evidence="8">
    <location>
        <begin position="239"/>
        <end position="262"/>
    </location>
</feature>
<feature type="transmembrane region" description="Helical" evidence="8">
    <location>
        <begin position="53"/>
        <end position="76"/>
    </location>
</feature>
<evidence type="ECO:0000313" key="12">
    <source>
        <dbReference type="Proteomes" id="UP000663828"/>
    </source>
</evidence>
<keyword evidence="3 8" id="KW-1133">Transmembrane helix</keyword>
<sequence>MSSVDIRINQLSTATTTVVLVLLCFAFVFGLVGLILNIIVFTRPNLRNEPCSFYFLSSTYFNLFFVTIIIPVRILSNSFNIDLAYYYIGICKIEYFAFYSVRTISCWLIAIACIDRYFHSSKSVHIRQISSLKTAKRTTFVIILFIPICYSHMIVYMNIKYTPNQSGNLAPSCNSDNEIHRLFLVIWYMTLYSFCPSFLMTFFGLLTLRNIREHCQTITRITKNNPINRRTDRQVLHMLTAQVFVIIIATLPQSINQLYITFTANLVKDRLRLAEENLSSKTLGGLTFFTHSSTFYLFTISGTIFRKELCKFFRQYFCFQRNRIHVVGDKSRHIPVSLRNL</sequence>
<keyword evidence="7" id="KW-0807">Transducer</keyword>
<protein>
    <recommendedName>
        <fullName evidence="9">G-protein coupled receptors family 1 profile domain-containing protein</fullName>
    </recommendedName>
</protein>
<dbReference type="Gene3D" id="1.20.1070.10">
    <property type="entry name" value="Rhodopsin 7-helix transmembrane proteins"/>
    <property type="match status" value="1"/>
</dbReference>
<dbReference type="SUPFAM" id="SSF81321">
    <property type="entry name" value="Family A G protein-coupled receptor-like"/>
    <property type="match status" value="1"/>
</dbReference>
<evidence type="ECO:0000256" key="4">
    <source>
        <dbReference type="ARBA" id="ARBA00023040"/>
    </source>
</evidence>
<evidence type="ECO:0000313" key="10">
    <source>
        <dbReference type="EMBL" id="CAF1487404.1"/>
    </source>
</evidence>
<dbReference type="Pfam" id="PF00001">
    <property type="entry name" value="7tm_1"/>
    <property type="match status" value="1"/>
</dbReference>
<dbReference type="InterPro" id="IPR017452">
    <property type="entry name" value="GPCR_Rhodpsn_7TM"/>
</dbReference>
<feature type="transmembrane region" description="Helical" evidence="8">
    <location>
        <begin position="96"/>
        <end position="118"/>
    </location>
</feature>
<evidence type="ECO:0000313" key="11">
    <source>
        <dbReference type="EMBL" id="CAF1526397.1"/>
    </source>
</evidence>
<feature type="domain" description="G-protein coupled receptors family 1 profile" evidence="9">
    <location>
        <begin position="33"/>
        <end position="305"/>
    </location>
</feature>
<evidence type="ECO:0000256" key="1">
    <source>
        <dbReference type="ARBA" id="ARBA00004141"/>
    </source>
</evidence>
<feature type="transmembrane region" description="Helical" evidence="8">
    <location>
        <begin position="139"/>
        <end position="159"/>
    </location>
</feature>
<dbReference type="EMBL" id="CAJNOR010004771">
    <property type="protein sequence ID" value="CAF1526397.1"/>
    <property type="molecule type" value="Genomic_DNA"/>
</dbReference>
<feature type="transmembrane region" description="Helical" evidence="8">
    <location>
        <begin position="179"/>
        <end position="206"/>
    </location>
</feature>
<evidence type="ECO:0000259" key="9">
    <source>
        <dbReference type="PROSITE" id="PS50262"/>
    </source>
</evidence>
<keyword evidence="6" id="KW-0675">Receptor</keyword>
<dbReference type="GO" id="GO:0004930">
    <property type="term" value="F:G protein-coupled receptor activity"/>
    <property type="evidence" value="ECO:0007669"/>
    <property type="project" value="UniProtKB-KW"/>
</dbReference>
<dbReference type="EMBL" id="CAJNOJ010000571">
    <property type="protein sequence ID" value="CAF1487404.1"/>
    <property type="molecule type" value="Genomic_DNA"/>
</dbReference>
<comment type="subcellular location">
    <subcellularLocation>
        <location evidence="1">Membrane</location>
        <topology evidence="1">Multi-pass membrane protein</topology>
    </subcellularLocation>
</comment>
<reference evidence="10" key="1">
    <citation type="submission" date="2021-02" db="EMBL/GenBank/DDBJ databases">
        <authorList>
            <person name="Nowell W R."/>
        </authorList>
    </citation>
    <scope>NUCLEOTIDE SEQUENCE</scope>
</reference>
<evidence type="ECO:0000313" key="13">
    <source>
        <dbReference type="Proteomes" id="UP000663852"/>
    </source>
</evidence>
<keyword evidence="4" id="KW-0297">G-protein coupled receptor</keyword>
<accession>A0A815S5H6</accession>
<dbReference type="PROSITE" id="PS50262">
    <property type="entry name" value="G_PROTEIN_RECEP_F1_2"/>
    <property type="match status" value="1"/>
</dbReference>
<evidence type="ECO:0000256" key="2">
    <source>
        <dbReference type="ARBA" id="ARBA00022692"/>
    </source>
</evidence>
<dbReference type="PANTHER" id="PTHR24243:SF208">
    <property type="entry name" value="PYROKININ-1 RECEPTOR"/>
    <property type="match status" value="1"/>
</dbReference>
<dbReference type="OrthoDB" id="10053037at2759"/>
<dbReference type="AlphaFoldDB" id="A0A815S5H6"/>
<dbReference type="Proteomes" id="UP000663828">
    <property type="component" value="Unassembled WGS sequence"/>
</dbReference>
<name>A0A815S5H6_ADIRI</name>
<keyword evidence="5 8" id="KW-0472">Membrane</keyword>
<evidence type="ECO:0000256" key="5">
    <source>
        <dbReference type="ARBA" id="ARBA00023136"/>
    </source>
</evidence>
<gene>
    <name evidence="10" type="ORF">EDS130_LOCUS41804</name>
    <name evidence="11" type="ORF">XAT740_LOCUS41139</name>
</gene>
<keyword evidence="2 8" id="KW-0812">Transmembrane</keyword>
<evidence type="ECO:0000256" key="3">
    <source>
        <dbReference type="ARBA" id="ARBA00022989"/>
    </source>
</evidence>